<protein>
    <recommendedName>
        <fullName evidence="2">acetyl-CoA C-acetyltransferase</fullName>
        <ecNumber evidence="2">2.3.1.9</ecNumber>
    </recommendedName>
    <alternativeName>
        <fullName evidence="5">Acetoacetyl-CoA thiolase</fullName>
    </alternativeName>
</protein>
<feature type="active site" description="Acyl-thioester intermediate" evidence="6">
    <location>
        <position position="86"/>
    </location>
</feature>
<dbReference type="PROSITE" id="PS00737">
    <property type="entry name" value="THIOLASE_2"/>
    <property type="match status" value="1"/>
</dbReference>
<feature type="domain" description="Thiolase C-terminal" evidence="9">
    <location>
        <begin position="272"/>
        <end position="393"/>
    </location>
</feature>
<keyword evidence="3 7" id="KW-0808">Transferase</keyword>
<dbReference type="Gene3D" id="3.40.47.10">
    <property type="match status" value="2"/>
</dbReference>
<dbReference type="SUPFAM" id="SSF53901">
    <property type="entry name" value="Thiolase-like"/>
    <property type="match status" value="2"/>
</dbReference>
<accession>A0A2V3W0P1</accession>
<dbReference type="InterPro" id="IPR020613">
    <property type="entry name" value="Thiolase_CS"/>
</dbReference>
<feature type="active site" description="Proton acceptor" evidence="6">
    <location>
        <position position="380"/>
    </location>
</feature>
<evidence type="ECO:0000256" key="5">
    <source>
        <dbReference type="ARBA" id="ARBA00030755"/>
    </source>
</evidence>
<gene>
    <name evidence="10" type="ORF">DFR56_10431</name>
</gene>
<evidence type="ECO:0000256" key="4">
    <source>
        <dbReference type="ARBA" id="ARBA00023315"/>
    </source>
</evidence>
<dbReference type="NCBIfam" id="TIGR01930">
    <property type="entry name" value="AcCoA-C-Actrans"/>
    <property type="match status" value="1"/>
</dbReference>
<dbReference type="EC" id="2.3.1.9" evidence="2"/>
<evidence type="ECO:0000256" key="6">
    <source>
        <dbReference type="PIRSR" id="PIRSR000429-1"/>
    </source>
</evidence>
<dbReference type="InterPro" id="IPR020616">
    <property type="entry name" value="Thiolase_N"/>
</dbReference>
<feature type="domain" description="Thiolase N-terminal" evidence="8">
    <location>
        <begin position="2"/>
        <end position="264"/>
    </location>
</feature>
<dbReference type="PIRSF" id="PIRSF000429">
    <property type="entry name" value="Ac-CoA_Ac_transf"/>
    <property type="match status" value="1"/>
</dbReference>
<evidence type="ECO:0000256" key="2">
    <source>
        <dbReference type="ARBA" id="ARBA00012705"/>
    </source>
</evidence>
<dbReference type="GO" id="GO:0003985">
    <property type="term" value="F:acetyl-CoA C-acetyltransferase activity"/>
    <property type="evidence" value="ECO:0007669"/>
    <property type="project" value="UniProtKB-EC"/>
</dbReference>
<evidence type="ECO:0000256" key="7">
    <source>
        <dbReference type="RuleBase" id="RU003557"/>
    </source>
</evidence>
<evidence type="ECO:0000259" key="8">
    <source>
        <dbReference type="Pfam" id="PF00108"/>
    </source>
</evidence>
<keyword evidence="4 7" id="KW-0012">Acyltransferase</keyword>
<evidence type="ECO:0000259" key="9">
    <source>
        <dbReference type="Pfam" id="PF02803"/>
    </source>
</evidence>
<comment type="similarity">
    <text evidence="1 7">Belongs to the thiolase-like superfamily. Thiolase family.</text>
</comment>
<sequence>MVVIVSALRSAIGRYGGSLCHTTPENLVSTMLKNNLSSAGIDGSFVDEVIIGHTKQSAHNPNIARLSLLKAQLPEHIPAHTVHMQCASGMQAVMNGAMSIMTGKNDVVLAGGVEVMSQAPYYFVDNRFGINPGDLTLYDSNIESQPKSQPKDIYGHFSMGMTAEWLAEKYNISREEQDEFSLLSQEKAFEAIQSKRFSDEIVPISVNKGRGEFYYFAEDEFPRETSIEKLAKLKPVFKEDGTVTAGNATGRNDGAATLLMMHESKAKDLGLEPLAYIRSFASAGVNPKAMGIGPVPATKKALYSAGLSFNDLDLIELNEAFAAQSIAVLKEWDSDGRNVNVNGGAIALGHPLGSTGARVLTTLVHELKKRNNQYGLATMCVAGGQGISMVVERK</sequence>
<dbReference type="Pfam" id="PF00108">
    <property type="entry name" value="Thiolase_N"/>
    <property type="match status" value="1"/>
</dbReference>
<organism evidence="10 11">
    <name type="scientific">Pseudogracilibacillus auburnensis</name>
    <dbReference type="NCBI Taxonomy" id="1494959"/>
    <lineage>
        <taxon>Bacteria</taxon>
        <taxon>Bacillati</taxon>
        <taxon>Bacillota</taxon>
        <taxon>Bacilli</taxon>
        <taxon>Bacillales</taxon>
        <taxon>Bacillaceae</taxon>
        <taxon>Pseudogracilibacillus</taxon>
    </lineage>
</organism>
<keyword evidence="11" id="KW-1185">Reference proteome</keyword>
<proteinExistence type="inferred from homology"/>
<dbReference type="PANTHER" id="PTHR18919">
    <property type="entry name" value="ACETYL-COA C-ACYLTRANSFERASE"/>
    <property type="match status" value="1"/>
</dbReference>
<name>A0A2V3W0P1_9BACI</name>
<dbReference type="Proteomes" id="UP000247978">
    <property type="component" value="Unassembled WGS sequence"/>
</dbReference>
<comment type="caution">
    <text evidence="10">The sequence shown here is derived from an EMBL/GenBank/DDBJ whole genome shotgun (WGS) entry which is preliminary data.</text>
</comment>
<feature type="active site" description="Proton acceptor" evidence="6">
    <location>
        <position position="350"/>
    </location>
</feature>
<evidence type="ECO:0000313" key="11">
    <source>
        <dbReference type="Proteomes" id="UP000247978"/>
    </source>
</evidence>
<evidence type="ECO:0000256" key="3">
    <source>
        <dbReference type="ARBA" id="ARBA00022679"/>
    </source>
</evidence>
<dbReference type="InterPro" id="IPR020617">
    <property type="entry name" value="Thiolase_C"/>
</dbReference>
<dbReference type="RefSeq" id="WP_110394716.1">
    <property type="nucleotide sequence ID" value="NZ_JBHUHB010000001.1"/>
</dbReference>
<dbReference type="Pfam" id="PF02803">
    <property type="entry name" value="Thiolase_C"/>
    <property type="match status" value="1"/>
</dbReference>
<reference evidence="10 11" key="1">
    <citation type="submission" date="2018-05" db="EMBL/GenBank/DDBJ databases">
        <title>Genomic Encyclopedia of Type Strains, Phase IV (KMG-IV): sequencing the most valuable type-strain genomes for metagenomic binning, comparative biology and taxonomic classification.</title>
        <authorList>
            <person name="Goeker M."/>
        </authorList>
    </citation>
    <scope>NUCLEOTIDE SEQUENCE [LARGE SCALE GENOMIC DNA]</scope>
    <source>
        <strain evidence="10 11">DSM 28556</strain>
    </source>
</reference>
<dbReference type="InterPro" id="IPR016039">
    <property type="entry name" value="Thiolase-like"/>
</dbReference>
<dbReference type="InterPro" id="IPR002155">
    <property type="entry name" value="Thiolase"/>
</dbReference>
<dbReference type="AlphaFoldDB" id="A0A2V3W0P1"/>
<dbReference type="GO" id="GO:0006635">
    <property type="term" value="P:fatty acid beta-oxidation"/>
    <property type="evidence" value="ECO:0007669"/>
    <property type="project" value="TreeGrafter"/>
</dbReference>
<dbReference type="InterPro" id="IPR020610">
    <property type="entry name" value="Thiolase_AS"/>
</dbReference>
<dbReference type="FunFam" id="3.40.47.10:FF:000010">
    <property type="entry name" value="Acetyl-CoA acetyltransferase (Thiolase)"/>
    <property type="match status" value="1"/>
</dbReference>
<dbReference type="CDD" id="cd00751">
    <property type="entry name" value="thiolase"/>
    <property type="match status" value="1"/>
</dbReference>
<dbReference type="PANTHER" id="PTHR18919:SF107">
    <property type="entry name" value="ACETYL-COA ACETYLTRANSFERASE, CYTOSOLIC"/>
    <property type="match status" value="1"/>
</dbReference>
<dbReference type="EMBL" id="QJJQ01000004">
    <property type="protein sequence ID" value="PXW87883.1"/>
    <property type="molecule type" value="Genomic_DNA"/>
</dbReference>
<evidence type="ECO:0000256" key="1">
    <source>
        <dbReference type="ARBA" id="ARBA00010982"/>
    </source>
</evidence>
<dbReference type="OrthoDB" id="9764892at2"/>
<evidence type="ECO:0000313" key="10">
    <source>
        <dbReference type="EMBL" id="PXW87883.1"/>
    </source>
</evidence>
<dbReference type="PROSITE" id="PS00099">
    <property type="entry name" value="THIOLASE_3"/>
    <property type="match status" value="1"/>
</dbReference>